<evidence type="ECO:0000313" key="6">
    <source>
        <dbReference type="EMBL" id="ATZ21889.1"/>
    </source>
</evidence>
<accession>A0A2K8P563</accession>
<dbReference type="EMBL" id="CP024969">
    <property type="protein sequence ID" value="ATZ21889.1"/>
    <property type="molecule type" value="Genomic_DNA"/>
</dbReference>
<evidence type="ECO:0000259" key="4">
    <source>
        <dbReference type="PROSITE" id="PS51071"/>
    </source>
</evidence>
<dbReference type="CDD" id="cd05013">
    <property type="entry name" value="SIS_RpiR"/>
    <property type="match status" value="1"/>
</dbReference>
<dbReference type="Gene3D" id="3.40.50.10490">
    <property type="entry name" value="Glucose-6-phosphate isomerase like protein, domain 1"/>
    <property type="match status" value="1"/>
</dbReference>
<dbReference type="InterPro" id="IPR046348">
    <property type="entry name" value="SIS_dom_sf"/>
</dbReference>
<evidence type="ECO:0000259" key="5">
    <source>
        <dbReference type="PROSITE" id="PS51464"/>
    </source>
</evidence>
<dbReference type="GO" id="GO:0003677">
    <property type="term" value="F:DNA binding"/>
    <property type="evidence" value="ECO:0007669"/>
    <property type="project" value="UniProtKB-KW"/>
</dbReference>
<name>A0A2K8P563_9MOLU</name>
<feature type="domain" description="HTH rpiR-type" evidence="4">
    <location>
        <begin position="1"/>
        <end position="77"/>
    </location>
</feature>
<proteinExistence type="predicted"/>
<dbReference type="PANTHER" id="PTHR30514">
    <property type="entry name" value="GLUCOKINASE"/>
    <property type="match status" value="1"/>
</dbReference>
<keyword evidence="3" id="KW-0804">Transcription</keyword>
<evidence type="ECO:0000256" key="1">
    <source>
        <dbReference type="ARBA" id="ARBA00023015"/>
    </source>
</evidence>
<dbReference type="InterPro" id="IPR035472">
    <property type="entry name" value="RpiR-like_SIS"/>
</dbReference>
<dbReference type="PROSITE" id="PS51464">
    <property type="entry name" value="SIS"/>
    <property type="match status" value="1"/>
</dbReference>
<dbReference type="GO" id="GO:0003700">
    <property type="term" value="F:DNA-binding transcription factor activity"/>
    <property type="evidence" value="ECO:0007669"/>
    <property type="project" value="InterPro"/>
</dbReference>
<reference evidence="6 7" key="1">
    <citation type="submission" date="2017-11" db="EMBL/GenBank/DDBJ databases">
        <title>Genome sequence of Mesoplasma tabanidae BARC 857 (ATCC 49584).</title>
        <authorList>
            <person name="Lo W.-S."/>
            <person name="Kuo C.-H."/>
        </authorList>
    </citation>
    <scope>NUCLEOTIDE SEQUENCE [LARGE SCALE GENOMIC DNA]</scope>
    <source>
        <strain evidence="6 7">BARC 857</strain>
    </source>
</reference>
<dbReference type="InterPro" id="IPR001347">
    <property type="entry name" value="SIS_dom"/>
</dbReference>
<keyword evidence="7" id="KW-1185">Reference proteome</keyword>
<dbReference type="PANTHER" id="PTHR30514:SF1">
    <property type="entry name" value="HTH-TYPE TRANSCRIPTIONAL REGULATOR HEXR-RELATED"/>
    <property type="match status" value="1"/>
</dbReference>
<dbReference type="Gene3D" id="1.10.10.10">
    <property type="entry name" value="Winged helix-like DNA-binding domain superfamily/Winged helix DNA-binding domain"/>
    <property type="match status" value="1"/>
</dbReference>
<dbReference type="RefSeq" id="WP_100679808.1">
    <property type="nucleotide sequence ID" value="NZ_CP024969.1"/>
</dbReference>
<gene>
    <name evidence="6" type="ORF">MTABA_v1c06970</name>
</gene>
<protein>
    <submittedName>
        <fullName evidence="6">RpiR family transcriptional regulator</fullName>
    </submittedName>
</protein>
<dbReference type="Pfam" id="PF01418">
    <property type="entry name" value="HTH_6"/>
    <property type="match status" value="1"/>
</dbReference>
<dbReference type="PROSITE" id="PS51071">
    <property type="entry name" value="HTH_RPIR"/>
    <property type="match status" value="1"/>
</dbReference>
<dbReference type="InterPro" id="IPR000281">
    <property type="entry name" value="HTH_RpiR"/>
</dbReference>
<dbReference type="InterPro" id="IPR009057">
    <property type="entry name" value="Homeodomain-like_sf"/>
</dbReference>
<keyword evidence="2" id="KW-0238">DNA-binding</keyword>
<dbReference type="GO" id="GO:1901135">
    <property type="term" value="P:carbohydrate derivative metabolic process"/>
    <property type="evidence" value="ECO:0007669"/>
    <property type="project" value="InterPro"/>
</dbReference>
<dbReference type="InterPro" id="IPR036388">
    <property type="entry name" value="WH-like_DNA-bd_sf"/>
</dbReference>
<evidence type="ECO:0000256" key="3">
    <source>
        <dbReference type="ARBA" id="ARBA00023163"/>
    </source>
</evidence>
<dbReference type="GO" id="GO:0097367">
    <property type="term" value="F:carbohydrate derivative binding"/>
    <property type="evidence" value="ECO:0007669"/>
    <property type="project" value="InterPro"/>
</dbReference>
<dbReference type="OrthoDB" id="400060at2"/>
<dbReference type="AlphaFoldDB" id="A0A2K8P563"/>
<dbReference type="Pfam" id="PF01380">
    <property type="entry name" value="SIS"/>
    <property type="match status" value="1"/>
</dbReference>
<dbReference type="Proteomes" id="UP000232223">
    <property type="component" value="Chromosome"/>
</dbReference>
<dbReference type="KEGG" id="mtab:MTABA_v1c06970"/>
<organism evidence="6 7">
    <name type="scientific">Mesoplasma tabanidae</name>
    <dbReference type="NCBI Taxonomy" id="219745"/>
    <lineage>
        <taxon>Bacteria</taxon>
        <taxon>Bacillati</taxon>
        <taxon>Mycoplasmatota</taxon>
        <taxon>Mollicutes</taxon>
        <taxon>Entomoplasmatales</taxon>
        <taxon>Entomoplasmataceae</taxon>
        <taxon>Mesoplasma</taxon>
    </lineage>
</organism>
<feature type="domain" description="SIS" evidence="5">
    <location>
        <begin position="119"/>
        <end position="258"/>
    </location>
</feature>
<dbReference type="SUPFAM" id="SSF46689">
    <property type="entry name" value="Homeodomain-like"/>
    <property type="match status" value="1"/>
</dbReference>
<evidence type="ECO:0000256" key="2">
    <source>
        <dbReference type="ARBA" id="ARBA00023125"/>
    </source>
</evidence>
<evidence type="ECO:0000313" key="7">
    <source>
        <dbReference type="Proteomes" id="UP000232223"/>
    </source>
</evidence>
<dbReference type="SUPFAM" id="SSF53697">
    <property type="entry name" value="SIS domain"/>
    <property type="match status" value="1"/>
</dbReference>
<sequence>MNKEIFKIDTKENADSTKNNMIRYINENTGDFLSISIDSIARKVGISVSSVSRFSQKMGFSSFKDLQLYVNEENIKKNQSYTINDGTTIEEIVKNITTYNSYTIKETSDILNNEEINKVTNEIISSKVVLIYGVGSSALAAQELNTNLKKTGINCAYFSDFHSILAILSTLSDDSLVILISSSLKSHEIKFIYDYCYKNKIKNLLITKDTTILEYEPSYKITFKTIDQKERYSSISSKTAQLFIADVIFNSVTNDFVKNKKELIKKTNDLISEWNETK</sequence>
<keyword evidence="1" id="KW-0805">Transcription regulation</keyword>
<dbReference type="InterPro" id="IPR047640">
    <property type="entry name" value="RpiR-like"/>
</dbReference>